<dbReference type="Proteomes" id="UP000276603">
    <property type="component" value="Unassembled WGS sequence"/>
</dbReference>
<dbReference type="EMBL" id="RBCJ01000003">
    <property type="protein sequence ID" value="RKN79396.1"/>
    <property type="molecule type" value="Genomic_DNA"/>
</dbReference>
<keyword evidence="3" id="KW-1185">Reference proteome</keyword>
<dbReference type="AlphaFoldDB" id="A0A3B0C9L5"/>
<dbReference type="InterPro" id="IPR024775">
    <property type="entry name" value="DinB-like"/>
</dbReference>
<proteinExistence type="predicted"/>
<dbReference type="Gene3D" id="1.20.120.450">
    <property type="entry name" value="dinb family like domain"/>
    <property type="match status" value="1"/>
</dbReference>
<dbReference type="InterPro" id="IPR034660">
    <property type="entry name" value="DinB/YfiT-like"/>
</dbReference>
<dbReference type="SUPFAM" id="SSF109854">
    <property type="entry name" value="DinB/YfiT-like putative metalloenzymes"/>
    <property type="match status" value="1"/>
</dbReference>
<evidence type="ECO:0000313" key="2">
    <source>
        <dbReference type="EMBL" id="RKN79396.1"/>
    </source>
</evidence>
<accession>A0A3B0C9L5</accession>
<name>A0A3B0C9L5_9FLAO</name>
<feature type="domain" description="DinB-like" evidence="1">
    <location>
        <begin position="38"/>
        <end position="152"/>
    </location>
</feature>
<reference evidence="2 3" key="1">
    <citation type="submission" date="2018-10" db="EMBL/GenBank/DDBJ databases">
        <title>Ulvibacterium marinum gen. nov., sp. nov., a novel marine bacterium of the family Flavobacteriaceae, isolated from a culture of the green alga Ulva prolifera.</title>
        <authorList>
            <person name="Zhang Z."/>
        </authorList>
    </citation>
    <scope>NUCLEOTIDE SEQUENCE [LARGE SCALE GENOMIC DNA]</scope>
    <source>
        <strain evidence="2 3">CCMM003</strain>
    </source>
</reference>
<sequence length="161" mass="18591">MNSMSANKLNTIIYDLEECFDGRPWYGDSLMGKLDSLDWQYVNERHYGKKSIAVLVQHILNWRVFVLKKLEGDLDYDLIIDGPNDWTEVNITTKEEWEGLKFELKQTQEDILGILSNSSDDLLEKKVPGKKYTFGNVLPSIAQHDIYHLGQIAMLYTMGKS</sequence>
<dbReference type="Pfam" id="PF12867">
    <property type="entry name" value="DinB_2"/>
    <property type="match status" value="1"/>
</dbReference>
<comment type="caution">
    <text evidence="2">The sequence shown here is derived from an EMBL/GenBank/DDBJ whole genome shotgun (WGS) entry which is preliminary data.</text>
</comment>
<gene>
    <name evidence="2" type="ORF">D7Z94_13865</name>
</gene>
<protein>
    <submittedName>
        <fullName evidence="2">DinB family protein</fullName>
    </submittedName>
</protein>
<evidence type="ECO:0000259" key="1">
    <source>
        <dbReference type="Pfam" id="PF12867"/>
    </source>
</evidence>
<evidence type="ECO:0000313" key="3">
    <source>
        <dbReference type="Proteomes" id="UP000276603"/>
    </source>
</evidence>
<organism evidence="2 3">
    <name type="scientific">Ulvibacterium marinum</name>
    <dbReference type="NCBI Taxonomy" id="2419782"/>
    <lineage>
        <taxon>Bacteria</taxon>
        <taxon>Pseudomonadati</taxon>
        <taxon>Bacteroidota</taxon>
        <taxon>Flavobacteriia</taxon>
        <taxon>Flavobacteriales</taxon>
        <taxon>Flavobacteriaceae</taxon>
        <taxon>Ulvibacterium</taxon>
    </lineage>
</organism>